<dbReference type="FunFam" id="1.20.1050.60:FF:000001">
    <property type="entry name" value="Putative alpha-1,2-mannosidase"/>
    <property type="match status" value="1"/>
</dbReference>
<evidence type="ECO:0000256" key="1">
    <source>
        <dbReference type="ARBA" id="ARBA00001913"/>
    </source>
</evidence>
<dbReference type="GO" id="GO:0006516">
    <property type="term" value="P:glycoprotein catabolic process"/>
    <property type="evidence" value="ECO:0007669"/>
    <property type="project" value="TreeGrafter"/>
</dbReference>
<comment type="caution">
    <text evidence="6">The sequence shown here is derived from an EMBL/GenBank/DDBJ whole genome shotgun (WGS) entry which is preliminary data.</text>
</comment>
<keyword evidence="3" id="KW-0106">Calcium</keyword>
<dbReference type="EMBL" id="QTJX01000001">
    <property type="protein sequence ID" value="RDY61988.1"/>
    <property type="molecule type" value="Genomic_DNA"/>
</dbReference>
<proteinExistence type="predicted"/>
<dbReference type="Gene3D" id="2.70.98.10">
    <property type="match status" value="1"/>
</dbReference>
<sequence length="737" mass="82566">MTTMALTLLVLCFSCKKEQPKDTAERVLSYVDPFIGTGGHGHTFPGAVAPFGMVQPSPDNGRGGWDWCSGYHITDSLITGFAQLHLSGTGIGDLADLLLMPTAKAVDLELFGKSRDSLPYVSQFTHDDEVASPGYYSVLLKDSNIKVELTANEYVALHKYTYPTGVEPSFIMDLGYAVNWDKPLESHITLENEKLVVGYRHSTGWAKNQKLFFAIESSEPLSIKRFVADSKEATESNDISGVKTGAQFFIDPNTSVVELKIAVSSVSIENAKENLNAKGKGTFEETRTKTEKKWESVLSKIKVETPVDSLKTIFYTALYHTHVAPSLFSDVNGEFRLQNDSIARISKGHVYSTLSLWDTFRAENPLLNILQPEVSNDVVLSMLAYYDEQGRLPVWTLYGNETNTMTGNHGVSVLVDSYLKGLSDYDAEKAYEAAKETMMRDERGLAPYKEFGYIPFDKLDESVTISLEFAYNDWCIAQMAKALGKDEDYNYFLERSKAYQYLFDKNTGFMRGKSSDGDNWRTPFDPKYSNHREHTDYTEGNAWQHSWFVLHDVQDFINLHGGNEPFAQKLEQLFTESSEITGENTSADISGLIGQYAHGNEPSHHIAYMFNKADMPGKTQYWVREILDTQYSVQPDGLSGNEDCGQMSAWYVFSSIGLYPMNPASGQYEFGSPIFEKTTISLDADKSFVITAPNTSSINKYIQSVKLNGKQLDRTYITHKELMNGGTLEFEMGSDPQ</sequence>
<dbReference type="NCBIfam" id="TIGR01180">
    <property type="entry name" value="aman2_put"/>
    <property type="match status" value="1"/>
</dbReference>
<dbReference type="PANTHER" id="PTHR12143:SF39">
    <property type="entry name" value="SECRETED PROTEIN"/>
    <property type="match status" value="1"/>
</dbReference>
<dbReference type="InterPro" id="IPR050883">
    <property type="entry name" value="PNGase"/>
</dbReference>
<protein>
    <submittedName>
        <fullName evidence="6">Glycoside hydrolase family 92 protein</fullName>
    </submittedName>
</protein>
<evidence type="ECO:0000256" key="3">
    <source>
        <dbReference type="ARBA" id="ARBA00022837"/>
    </source>
</evidence>
<comment type="cofactor">
    <cofactor evidence="1">
        <name>Ca(2+)</name>
        <dbReference type="ChEBI" id="CHEBI:29108"/>
    </cofactor>
</comment>
<dbReference type="Gene3D" id="3.30.2080.10">
    <property type="entry name" value="GH92 mannosidase domain"/>
    <property type="match status" value="1"/>
</dbReference>
<dbReference type="GO" id="GO:0005975">
    <property type="term" value="P:carbohydrate metabolic process"/>
    <property type="evidence" value="ECO:0007669"/>
    <property type="project" value="InterPro"/>
</dbReference>
<feature type="domain" description="Glycosyl hydrolase family 92 N-terminal" evidence="5">
    <location>
        <begin position="30"/>
        <end position="264"/>
    </location>
</feature>
<evidence type="ECO:0000313" key="7">
    <source>
        <dbReference type="Proteomes" id="UP000261828"/>
    </source>
</evidence>
<evidence type="ECO:0000313" key="6">
    <source>
        <dbReference type="EMBL" id="RDY61988.1"/>
    </source>
</evidence>
<dbReference type="FunFam" id="3.30.2080.10:FF:000001">
    <property type="entry name" value="Alpha-1,2-mannosidase subfamily"/>
    <property type="match status" value="1"/>
</dbReference>
<dbReference type="InterPro" id="IPR041371">
    <property type="entry name" value="GH92_N"/>
</dbReference>
<dbReference type="InterPro" id="IPR014718">
    <property type="entry name" value="GH-type_carb-bd"/>
</dbReference>
<dbReference type="InterPro" id="IPR012939">
    <property type="entry name" value="Glyco_hydro_92"/>
</dbReference>
<dbReference type="PANTHER" id="PTHR12143">
    <property type="entry name" value="PEPTIDE N-GLYCANASE PNGASE -RELATED"/>
    <property type="match status" value="1"/>
</dbReference>
<keyword evidence="7" id="KW-1185">Reference proteome</keyword>
<dbReference type="SUPFAM" id="SSF48208">
    <property type="entry name" value="Six-hairpin glycosidases"/>
    <property type="match status" value="1"/>
</dbReference>
<accession>A0A371JVY9</accession>
<feature type="domain" description="Glycosyl hydrolase family 92" evidence="4">
    <location>
        <begin position="270"/>
        <end position="734"/>
    </location>
</feature>
<dbReference type="OrthoDB" id="9804511at2"/>
<evidence type="ECO:0000259" key="4">
    <source>
        <dbReference type="Pfam" id="PF07971"/>
    </source>
</evidence>
<comment type="subunit">
    <text evidence="2">Monomer.</text>
</comment>
<reference evidence="6 7" key="1">
    <citation type="submission" date="2018-08" db="EMBL/GenBank/DDBJ databases">
        <title>Muricauda nanhaiensis sp. nov., isolated from seawater of the South China Sea.</title>
        <authorList>
            <person name="Dang Y."/>
        </authorList>
    </citation>
    <scope>NUCLEOTIDE SEQUENCE [LARGE SCALE GENOMIC DNA]</scope>
    <source>
        <strain evidence="6 7">SM1704</strain>
    </source>
</reference>
<dbReference type="AlphaFoldDB" id="A0A371JVY9"/>
<dbReference type="Gene3D" id="1.20.1050.60">
    <property type="entry name" value="alpha-1,2-mannosidase"/>
    <property type="match status" value="1"/>
</dbReference>
<dbReference type="GO" id="GO:0000224">
    <property type="term" value="F:peptide-N4-(N-acetyl-beta-glucosaminyl)asparagine amidase activity"/>
    <property type="evidence" value="ECO:0007669"/>
    <property type="project" value="TreeGrafter"/>
</dbReference>
<evidence type="ECO:0000256" key="2">
    <source>
        <dbReference type="ARBA" id="ARBA00011245"/>
    </source>
</evidence>
<keyword evidence="6" id="KW-0378">Hydrolase</keyword>
<dbReference type="GO" id="GO:0030246">
    <property type="term" value="F:carbohydrate binding"/>
    <property type="evidence" value="ECO:0007669"/>
    <property type="project" value="InterPro"/>
</dbReference>
<organism evidence="6 7">
    <name type="scientific">Flagellimonas nanhaiensis</name>
    <dbReference type="NCBI Taxonomy" id="2292706"/>
    <lineage>
        <taxon>Bacteria</taxon>
        <taxon>Pseudomonadati</taxon>
        <taxon>Bacteroidota</taxon>
        <taxon>Flavobacteriia</taxon>
        <taxon>Flavobacteriales</taxon>
        <taxon>Flavobacteriaceae</taxon>
        <taxon>Flagellimonas</taxon>
    </lineage>
</organism>
<dbReference type="InterPro" id="IPR008928">
    <property type="entry name" value="6-hairpin_glycosidase_sf"/>
</dbReference>
<dbReference type="Pfam" id="PF07971">
    <property type="entry name" value="Glyco_hydro_92"/>
    <property type="match status" value="1"/>
</dbReference>
<evidence type="ECO:0000259" key="5">
    <source>
        <dbReference type="Pfam" id="PF17678"/>
    </source>
</evidence>
<dbReference type="Proteomes" id="UP000261828">
    <property type="component" value="Unassembled WGS sequence"/>
</dbReference>
<dbReference type="InterPro" id="IPR005887">
    <property type="entry name" value="GH92_a_mannosidase_put"/>
</dbReference>
<dbReference type="GO" id="GO:0005829">
    <property type="term" value="C:cytosol"/>
    <property type="evidence" value="ECO:0007669"/>
    <property type="project" value="TreeGrafter"/>
</dbReference>
<gene>
    <name evidence="6" type="ORF">DX873_01400</name>
</gene>
<name>A0A371JVY9_9FLAO</name>
<dbReference type="Pfam" id="PF17678">
    <property type="entry name" value="Glyco_hydro_92N"/>
    <property type="match status" value="1"/>
</dbReference>
<dbReference type="Gene3D" id="1.20.1610.10">
    <property type="entry name" value="alpha-1,2-mannosidases domains"/>
    <property type="match status" value="1"/>
</dbReference>